<accession>A0A6P8IEH2</accession>
<keyword evidence="2" id="KW-0677">Repeat</keyword>
<evidence type="ECO:0000256" key="4">
    <source>
        <dbReference type="SAM" id="MobiDB-lite"/>
    </source>
</evidence>
<sequence>MAPGDKQAFLSVGKRGIGCSVRNGFPNISGLFVIAVTPGSISDKAGIRVGDEIVSVNGKDITKWSYSEAVYLLKSFQELQLILRHSKRVEKLVRDEDSKNDEEKVPEFAIRTQILLKKAEEKEKEKAKDKERKDKVKSEVEEEEEGEKEEEDVEHPGIRAEA</sequence>
<dbReference type="PANTHER" id="PTHR23116">
    <property type="entry name" value="PDZ DOMAIN CONTAINING WHIRLIN AND HARMONIN-RELATED"/>
    <property type="match status" value="1"/>
</dbReference>
<dbReference type="PANTHER" id="PTHR23116:SF29">
    <property type="entry name" value="PDZ DOMAIN-CONTAINING PROTEIN 7"/>
    <property type="match status" value="1"/>
</dbReference>
<dbReference type="SUPFAM" id="SSF50156">
    <property type="entry name" value="PDZ domain-like"/>
    <property type="match status" value="1"/>
</dbReference>
<evidence type="ECO:0000259" key="5">
    <source>
        <dbReference type="PROSITE" id="PS50106"/>
    </source>
</evidence>
<dbReference type="InterPro" id="IPR051844">
    <property type="entry name" value="USH2_Complex_Protein"/>
</dbReference>
<dbReference type="InParanoid" id="A0A6P8IEH2"/>
<gene>
    <name evidence="7" type="primary">LOC116299684</name>
</gene>
<dbReference type="GeneID" id="116299684"/>
<evidence type="ECO:0000313" key="7">
    <source>
        <dbReference type="RefSeq" id="XP_031564255.1"/>
    </source>
</evidence>
<organism evidence="6 7">
    <name type="scientific">Actinia tenebrosa</name>
    <name type="common">Australian red waratah sea anemone</name>
    <dbReference type="NCBI Taxonomy" id="6105"/>
    <lineage>
        <taxon>Eukaryota</taxon>
        <taxon>Metazoa</taxon>
        <taxon>Cnidaria</taxon>
        <taxon>Anthozoa</taxon>
        <taxon>Hexacorallia</taxon>
        <taxon>Actiniaria</taxon>
        <taxon>Actiniidae</taxon>
        <taxon>Actinia</taxon>
    </lineage>
</organism>
<dbReference type="SMART" id="SM00228">
    <property type="entry name" value="PDZ"/>
    <property type="match status" value="1"/>
</dbReference>
<keyword evidence="6" id="KW-1185">Reference proteome</keyword>
<dbReference type="KEGG" id="aten:116299684"/>
<evidence type="ECO:0000313" key="6">
    <source>
        <dbReference type="Proteomes" id="UP000515163"/>
    </source>
</evidence>
<dbReference type="OrthoDB" id="10029564at2759"/>
<dbReference type="AlphaFoldDB" id="A0A6P8IEH2"/>
<dbReference type="Proteomes" id="UP000515163">
    <property type="component" value="Unplaced"/>
</dbReference>
<dbReference type="InterPro" id="IPR036034">
    <property type="entry name" value="PDZ_sf"/>
</dbReference>
<dbReference type="RefSeq" id="XP_031564255.1">
    <property type="nucleotide sequence ID" value="XM_031708395.1"/>
</dbReference>
<evidence type="ECO:0000256" key="2">
    <source>
        <dbReference type="ARBA" id="ARBA00022737"/>
    </source>
</evidence>
<name>A0A6P8IEH2_ACTTE</name>
<dbReference type="InterPro" id="IPR001478">
    <property type="entry name" value="PDZ"/>
</dbReference>
<feature type="region of interest" description="Disordered" evidence="4">
    <location>
        <begin position="121"/>
        <end position="162"/>
    </location>
</feature>
<dbReference type="PROSITE" id="PS50106">
    <property type="entry name" value="PDZ"/>
    <property type="match status" value="1"/>
</dbReference>
<feature type="domain" description="PDZ" evidence="5">
    <location>
        <begin position="7"/>
        <end position="75"/>
    </location>
</feature>
<reference evidence="7" key="1">
    <citation type="submission" date="2025-08" db="UniProtKB">
        <authorList>
            <consortium name="RefSeq"/>
        </authorList>
    </citation>
    <scope>IDENTIFICATION</scope>
    <source>
        <tissue evidence="7">Tentacle</tissue>
    </source>
</reference>
<feature type="compositionally biased region" description="Acidic residues" evidence="4">
    <location>
        <begin position="140"/>
        <end position="153"/>
    </location>
</feature>
<feature type="compositionally biased region" description="Basic and acidic residues" evidence="4">
    <location>
        <begin position="121"/>
        <end position="139"/>
    </location>
</feature>
<keyword evidence="3" id="KW-0966">Cell projection</keyword>
<comment type="subcellular location">
    <subcellularLocation>
        <location evidence="1">Cell projection</location>
    </subcellularLocation>
</comment>
<dbReference type="GO" id="GO:0005886">
    <property type="term" value="C:plasma membrane"/>
    <property type="evidence" value="ECO:0007669"/>
    <property type="project" value="TreeGrafter"/>
</dbReference>
<dbReference type="GO" id="GO:0042995">
    <property type="term" value="C:cell projection"/>
    <property type="evidence" value="ECO:0007669"/>
    <property type="project" value="UniProtKB-SubCell"/>
</dbReference>
<proteinExistence type="predicted"/>
<evidence type="ECO:0000256" key="3">
    <source>
        <dbReference type="ARBA" id="ARBA00023273"/>
    </source>
</evidence>
<dbReference type="Gene3D" id="2.30.42.10">
    <property type="match status" value="1"/>
</dbReference>
<protein>
    <submittedName>
        <fullName evidence="7">Harmonin-like</fullName>
    </submittedName>
</protein>
<dbReference type="Pfam" id="PF00595">
    <property type="entry name" value="PDZ"/>
    <property type="match status" value="1"/>
</dbReference>
<evidence type="ECO:0000256" key="1">
    <source>
        <dbReference type="ARBA" id="ARBA00004316"/>
    </source>
</evidence>